<comment type="caution">
    <text evidence="6">The sequence shown here is derived from an EMBL/GenBank/DDBJ whole genome shotgun (WGS) entry which is preliminary data.</text>
</comment>
<feature type="binding site" evidence="2">
    <location>
        <position position="73"/>
    </location>
    <ligand>
        <name>Fe cation</name>
        <dbReference type="ChEBI" id="CHEBI:24875"/>
    </ligand>
</feature>
<dbReference type="RefSeq" id="WP_183315539.1">
    <property type="nucleotide sequence ID" value="NZ_JACIEN010000001.1"/>
</dbReference>
<evidence type="ECO:0000259" key="5">
    <source>
        <dbReference type="Pfam" id="PF05726"/>
    </source>
</evidence>
<evidence type="ECO:0000256" key="1">
    <source>
        <dbReference type="ARBA" id="ARBA00008416"/>
    </source>
</evidence>
<sequence length="305" mass="33000">MSWLRGKDPVAGDAPSCDAADLVVVPRVSDIGGFAVRRALPTVRRRMVGPFIFWDEMGPADFAVGDGLDVRPHPHIGLATLTYLFEGAIVHRDSLGSEEIIRPGAVNLMSAGRGIVHSERTGLEERVRGGRLAGIQSWVALPAEREEDTPAFSHYDENALPDIVGEGKHVRIVAGTLFGSSSPVATASEAVYADVALAAGASIPFDPVAEERAIYTVSGEIDIAGDRFEAHRLLVFKPGDAITITALTPARFLMLGGAPMDGKRYIWWNFVSSRKERIEEAKEDWKLGRFAGVPGDDEFIPLPEM</sequence>
<dbReference type="PANTHER" id="PTHR13903">
    <property type="entry name" value="PIRIN-RELATED"/>
    <property type="match status" value="1"/>
</dbReference>
<dbReference type="Pfam" id="PF02678">
    <property type="entry name" value="Pirin"/>
    <property type="match status" value="1"/>
</dbReference>
<feature type="binding site" evidence="2">
    <location>
        <position position="119"/>
    </location>
    <ligand>
        <name>Fe cation</name>
        <dbReference type="ChEBI" id="CHEBI:24875"/>
    </ligand>
</feature>
<feature type="domain" description="Pirin C-terminal" evidence="5">
    <location>
        <begin position="192"/>
        <end position="290"/>
    </location>
</feature>
<keyword evidence="2" id="KW-0479">Metal-binding</keyword>
<evidence type="ECO:0008006" key="8">
    <source>
        <dbReference type="Google" id="ProtNLM"/>
    </source>
</evidence>
<evidence type="ECO:0000313" key="6">
    <source>
        <dbReference type="EMBL" id="MBB4015347.1"/>
    </source>
</evidence>
<accession>A0A840BYK8</accession>
<dbReference type="InterPro" id="IPR008778">
    <property type="entry name" value="Pirin_C_dom"/>
</dbReference>
<proteinExistence type="inferred from homology"/>
<evidence type="ECO:0000256" key="2">
    <source>
        <dbReference type="PIRSR" id="PIRSR006232-1"/>
    </source>
</evidence>
<dbReference type="Pfam" id="PF05726">
    <property type="entry name" value="Pirin_C"/>
    <property type="match status" value="1"/>
</dbReference>
<feature type="binding site" evidence="2">
    <location>
        <position position="75"/>
    </location>
    <ligand>
        <name>Fe cation</name>
        <dbReference type="ChEBI" id="CHEBI:24875"/>
    </ligand>
</feature>
<dbReference type="Proteomes" id="UP000577362">
    <property type="component" value="Unassembled WGS sequence"/>
</dbReference>
<evidence type="ECO:0000259" key="4">
    <source>
        <dbReference type="Pfam" id="PF02678"/>
    </source>
</evidence>
<protein>
    <recommendedName>
        <fullName evidence="8">Pirin family protein</fullName>
    </recommendedName>
</protein>
<evidence type="ECO:0000313" key="7">
    <source>
        <dbReference type="Proteomes" id="UP000577362"/>
    </source>
</evidence>
<organism evidence="6 7">
    <name type="scientific">Chelatococcus caeni</name>
    <dbReference type="NCBI Taxonomy" id="1348468"/>
    <lineage>
        <taxon>Bacteria</taxon>
        <taxon>Pseudomonadati</taxon>
        <taxon>Pseudomonadota</taxon>
        <taxon>Alphaproteobacteria</taxon>
        <taxon>Hyphomicrobiales</taxon>
        <taxon>Chelatococcaceae</taxon>
        <taxon>Chelatococcus</taxon>
    </lineage>
</organism>
<gene>
    <name evidence="6" type="ORF">GGR16_000353</name>
</gene>
<dbReference type="EMBL" id="JACIEN010000001">
    <property type="protein sequence ID" value="MBB4015347.1"/>
    <property type="molecule type" value="Genomic_DNA"/>
</dbReference>
<comment type="similarity">
    <text evidence="1 3">Belongs to the pirin family.</text>
</comment>
<dbReference type="InterPro" id="IPR014710">
    <property type="entry name" value="RmlC-like_jellyroll"/>
</dbReference>
<dbReference type="Gene3D" id="2.60.120.10">
    <property type="entry name" value="Jelly Rolls"/>
    <property type="match status" value="2"/>
</dbReference>
<dbReference type="InterPro" id="IPR011051">
    <property type="entry name" value="RmlC_Cupin_sf"/>
</dbReference>
<dbReference type="CDD" id="cd02247">
    <property type="entry name" value="cupin_pirin_C"/>
    <property type="match status" value="1"/>
</dbReference>
<dbReference type="PIRSF" id="PIRSF006232">
    <property type="entry name" value="Pirin"/>
    <property type="match status" value="1"/>
</dbReference>
<dbReference type="CDD" id="cd02909">
    <property type="entry name" value="cupin_pirin_N"/>
    <property type="match status" value="1"/>
</dbReference>
<reference evidence="6 7" key="1">
    <citation type="submission" date="2020-08" db="EMBL/GenBank/DDBJ databases">
        <title>Genomic Encyclopedia of Type Strains, Phase IV (KMG-IV): sequencing the most valuable type-strain genomes for metagenomic binning, comparative biology and taxonomic classification.</title>
        <authorList>
            <person name="Goeker M."/>
        </authorList>
    </citation>
    <scope>NUCLEOTIDE SEQUENCE [LARGE SCALE GENOMIC DNA]</scope>
    <source>
        <strain evidence="6 7">DSM 103737</strain>
    </source>
</reference>
<evidence type="ECO:0000256" key="3">
    <source>
        <dbReference type="RuleBase" id="RU003457"/>
    </source>
</evidence>
<dbReference type="GO" id="GO:0046872">
    <property type="term" value="F:metal ion binding"/>
    <property type="evidence" value="ECO:0007669"/>
    <property type="project" value="UniProtKB-KW"/>
</dbReference>
<comment type="cofactor">
    <cofactor evidence="2">
        <name>Fe cation</name>
        <dbReference type="ChEBI" id="CHEBI:24875"/>
    </cofactor>
    <text evidence="2">Binds 1 Fe cation per subunit.</text>
</comment>
<name>A0A840BYK8_9HYPH</name>
<keyword evidence="7" id="KW-1185">Reference proteome</keyword>
<dbReference type="InterPro" id="IPR012093">
    <property type="entry name" value="Pirin"/>
</dbReference>
<dbReference type="AlphaFoldDB" id="A0A840BYK8"/>
<dbReference type="PANTHER" id="PTHR13903:SF8">
    <property type="entry name" value="PIRIN"/>
    <property type="match status" value="1"/>
</dbReference>
<dbReference type="SUPFAM" id="SSF51182">
    <property type="entry name" value="RmlC-like cupins"/>
    <property type="match status" value="1"/>
</dbReference>
<keyword evidence="2" id="KW-0408">Iron</keyword>
<dbReference type="InterPro" id="IPR003829">
    <property type="entry name" value="Pirin_N_dom"/>
</dbReference>
<feature type="binding site" evidence="2">
    <location>
        <position position="117"/>
    </location>
    <ligand>
        <name>Fe cation</name>
        <dbReference type="ChEBI" id="CHEBI:24875"/>
    </ligand>
</feature>
<feature type="domain" description="Pirin N-terminal" evidence="4">
    <location>
        <begin position="34"/>
        <end position="139"/>
    </location>
</feature>